<dbReference type="GO" id="GO:0051604">
    <property type="term" value="P:protein maturation"/>
    <property type="evidence" value="ECO:0007669"/>
    <property type="project" value="TreeGrafter"/>
</dbReference>
<reference evidence="2" key="1">
    <citation type="submission" date="2016-10" db="EMBL/GenBank/DDBJ databases">
        <title>Sequence of Gallionella enrichment culture.</title>
        <authorList>
            <person name="Poehlein A."/>
            <person name="Muehling M."/>
            <person name="Daniel R."/>
        </authorList>
    </citation>
    <scope>NUCLEOTIDE SEQUENCE</scope>
</reference>
<dbReference type="InterPro" id="IPR001109">
    <property type="entry name" value="Hydrogenase_HupF/HypC"/>
</dbReference>
<sequence>MCIGIPMHVIELDGVFAWCEGRGRRERLNALLLEELSPGDWVYATLGQAREIITPQHADEINLALDGLAAALQGETNLDAYFPSSSTTSMLPDIAPSLPFKPEQTA</sequence>
<dbReference type="PRINTS" id="PR00445">
    <property type="entry name" value="HUPFHYPC"/>
</dbReference>
<comment type="similarity">
    <text evidence="1">Belongs to the HupF/HypC family.</text>
</comment>
<dbReference type="Gene3D" id="2.30.30.140">
    <property type="match status" value="1"/>
</dbReference>
<accession>A0A1J5T8F4</accession>
<dbReference type="GO" id="GO:1902670">
    <property type="term" value="F:carbon dioxide binding"/>
    <property type="evidence" value="ECO:0007669"/>
    <property type="project" value="TreeGrafter"/>
</dbReference>
<name>A0A1J5T8F4_9ZZZZ</name>
<dbReference type="Pfam" id="PF01455">
    <property type="entry name" value="HupF_HypC"/>
    <property type="match status" value="1"/>
</dbReference>
<dbReference type="SUPFAM" id="SSF159127">
    <property type="entry name" value="HupF/HypC-like"/>
    <property type="match status" value="1"/>
</dbReference>
<dbReference type="EMBL" id="MLJW01000007">
    <property type="protein sequence ID" value="OIR16395.1"/>
    <property type="molecule type" value="Genomic_DNA"/>
</dbReference>
<dbReference type="NCBIfam" id="TIGR00074">
    <property type="entry name" value="hypC_hupF"/>
    <property type="match status" value="1"/>
</dbReference>
<dbReference type="PANTHER" id="PTHR35177">
    <property type="entry name" value="HYDROGENASE MATURATION FACTOR HYBG"/>
    <property type="match status" value="1"/>
</dbReference>
<dbReference type="AlphaFoldDB" id="A0A1J5T8F4"/>
<comment type="caution">
    <text evidence="2">The sequence shown here is derived from an EMBL/GenBank/DDBJ whole genome shotgun (WGS) entry which is preliminary data.</text>
</comment>
<gene>
    <name evidence="2" type="ORF">GALL_31200</name>
</gene>
<dbReference type="PANTHER" id="PTHR35177:SF2">
    <property type="entry name" value="HYDROGENASE MATURATION FACTOR HYBG"/>
    <property type="match status" value="1"/>
</dbReference>
<protein>
    <submittedName>
        <fullName evidence="2">HupF/HypC family protein</fullName>
    </submittedName>
</protein>
<dbReference type="GO" id="GO:0005506">
    <property type="term" value="F:iron ion binding"/>
    <property type="evidence" value="ECO:0007669"/>
    <property type="project" value="TreeGrafter"/>
</dbReference>
<proteinExistence type="inferred from homology"/>
<evidence type="ECO:0000256" key="1">
    <source>
        <dbReference type="ARBA" id="ARBA00006018"/>
    </source>
</evidence>
<evidence type="ECO:0000313" key="2">
    <source>
        <dbReference type="EMBL" id="OIR16395.1"/>
    </source>
</evidence>
<organism evidence="2">
    <name type="scientific">mine drainage metagenome</name>
    <dbReference type="NCBI Taxonomy" id="410659"/>
    <lineage>
        <taxon>unclassified sequences</taxon>
        <taxon>metagenomes</taxon>
        <taxon>ecological metagenomes</taxon>
    </lineage>
</organism>